<proteinExistence type="predicted"/>
<accession>A0A3A2Z2G8</accession>
<gene>
    <name evidence="1" type="ORF">PHISCL_10597</name>
</gene>
<sequence length="100" mass="11596">MFKYQSHSALGHPPMSELEHLALEQCRLIETIERCPERESGCIISFKNSFAVSSLFLPKDERHIMWCRRKFALMEQNGYLHPPKLRAGLAAIWQVPDINT</sequence>
<dbReference type="EMBL" id="MVGC01001724">
    <property type="protein sequence ID" value="RJE17066.1"/>
    <property type="molecule type" value="Genomic_DNA"/>
</dbReference>
<protein>
    <submittedName>
        <fullName evidence="1">C6 finger domain protein</fullName>
    </submittedName>
</protein>
<dbReference type="STRING" id="2070753.A0A3A2Z2G8"/>
<evidence type="ECO:0000313" key="1">
    <source>
        <dbReference type="EMBL" id="RJE17066.1"/>
    </source>
</evidence>
<keyword evidence="2" id="KW-1185">Reference proteome</keyword>
<name>A0A3A2Z2G8_9EURO</name>
<reference evidence="2" key="1">
    <citation type="submission" date="2017-02" db="EMBL/GenBank/DDBJ databases">
        <authorList>
            <person name="Tafer H."/>
            <person name="Lopandic K."/>
        </authorList>
    </citation>
    <scope>NUCLEOTIDE SEQUENCE [LARGE SCALE GENOMIC DNA]</scope>
    <source>
        <strain evidence="2">CBS 366.77</strain>
    </source>
</reference>
<dbReference type="AlphaFoldDB" id="A0A3A2Z2G8"/>
<feature type="non-terminal residue" evidence="1">
    <location>
        <position position="100"/>
    </location>
</feature>
<dbReference type="OrthoDB" id="5278208at2759"/>
<organism evidence="1 2">
    <name type="scientific">Aspergillus sclerotialis</name>
    <dbReference type="NCBI Taxonomy" id="2070753"/>
    <lineage>
        <taxon>Eukaryota</taxon>
        <taxon>Fungi</taxon>
        <taxon>Dikarya</taxon>
        <taxon>Ascomycota</taxon>
        <taxon>Pezizomycotina</taxon>
        <taxon>Eurotiomycetes</taxon>
        <taxon>Eurotiomycetidae</taxon>
        <taxon>Eurotiales</taxon>
        <taxon>Aspergillaceae</taxon>
        <taxon>Aspergillus</taxon>
        <taxon>Aspergillus subgen. Polypaecilum</taxon>
    </lineage>
</organism>
<comment type="caution">
    <text evidence="1">The sequence shown here is derived from an EMBL/GenBank/DDBJ whole genome shotgun (WGS) entry which is preliminary data.</text>
</comment>
<evidence type="ECO:0000313" key="2">
    <source>
        <dbReference type="Proteomes" id="UP000266188"/>
    </source>
</evidence>
<dbReference type="Proteomes" id="UP000266188">
    <property type="component" value="Unassembled WGS sequence"/>
</dbReference>